<dbReference type="GO" id="GO:0034472">
    <property type="term" value="P:snRNA 3'-end processing"/>
    <property type="evidence" value="ECO:0007669"/>
    <property type="project" value="InterPro"/>
</dbReference>
<evidence type="ECO:0000256" key="3">
    <source>
        <dbReference type="ARBA" id="ARBA00007147"/>
    </source>
</evidence>
<keyword evidence="5" id="KW-0539">Nucleus</keyword>
<dbReference type="EMBL" id="BTSX01000005">
    <property type="protein sequence ID" value="GMT01007.1"/>
    <property type="molecule type" value="Genomic_DNA"/>
</dbReference>
<dbReference type="GO" id="GO:0032039">
    <property type="term" value="C:integrator complex"/>
    <property type="evidence" value="ECO:0007669"/>
    <property type="project" value="TreeGrafter"/>
</dbReference>
<reference evidence="7" key="1">
    <citation type="submission" date="2023-10" db="EMBL/GenBank/DDBJ databases">
        <title>Genome assembly of Pristionchus species.</title>
        <authorList>
            <person name="Yoshida K."/>
            <person name="Sommer R.J."/>
        </authorList>
    </citation>
    <scope>NUCLEOTIDE SEQUENCE</scope>
    <source>
        <strain evidence="7">RS0144</strain>
    </source>
</reference>
<evidence type="ECO:0000259" key="6">
    <source>
        <dbReference type="Pfam" id="PF25756"/>
    </source>
</evidence>
<dbReference type="PANTHER" id="PTHR13350">
    <property type="entry name" value="INTEGRATOR COMPLEX SUBUNIT 8"/>
    <property type="match status" value="1"/>
</dbReference>
<sequence length="981" mass="110570">MDIDISCVHELWAAPKENWLDHFVNTARFKKLLNEEKKSDEQKDELRILVIQFAEQAVQVEAETDTLVKKQFGQEDITFHQRKASCLWLCCLASLSAIDWHFESLMEKPVDIIIINSIFERIELWNEYLSSPSSLSFSTYLLSRWILFVHAYFRIPPPEAKQTVSNPCNQLDMALQKFDHARSLVMKLREHIEGSLHQLDLMTSEKKPLLVPRPDAFIDPFIQNGGLSLSIGIVGNDVLTSDESLRPRVPSGDPKDTVVLSIDTVLQKIYLELASSFFCTGQMTKAVSSLKQLLRCLPPSSSSPSHPLIRIDERKVNGFAAAFRIPPPYESVAPSTSRAEVIGEITSTETCPRRVSQRRYGTRRDRRAEEEARTLNVPLSSTRLDPLSMCDDAWTGGNTVGWRWKMEKANEQKRKETVEYLRTLYTPPVSTSLSPSNRSIIRGTARFINAIEMESPCLVECLSLPSPSISLAAVIRMTPPTAPPPPASIRAMAASDKPFWTLLTSFDASELQTAFQLEGNQYTRPAMLSRYPEVLANLLLRRPVDELHALLLGKLQQLTEMGDPGRWRCALDSFMAVLGLGTTQTLIEMSIYEAARVQMLCLNRQLFSPHSNLIQAQVDLAHSLAKKLVRISQVPPLIAPMTAFLLNKGEFEFICERLDPEAGSSNVLINAGRLLAAYGIHSSTKVDLKSIAKTWHGIISPYFEAVASKRRHDGFTTMHLRETSRMRIELIKLFQAIKLSNIQEFLISYFASIYTQALAARGRAHLRIYSPRAELFSGMSVTLAHMESLEEVLSLLLDGTLSIQPHKTSLLRTKADFAYVRNQLNEASIIYCELLVAMKPSLSLPLPANNDVIDDSVWNHLRICLRKNNQQTLAACVCQLFKTGRAKEFRKAAEAIQDRSCLDSSDDCFSLIYDVQLSEALTDAYRKRGQQQKLEALLENISSPTMNLNNGPEVVEKEMRRKQKRMLNTLASLHFGIHSCF</sequence>
<keyword evidence="4" id="KW-0158">Chromosome</keyword>
<comment type="caution">
    <text evidence="7">The sequence shown here is derived from an EMBL/GenBank/DDBJ whole genome shotgun (WGS) entry which is preliminary data.</text>
</comment>
<organism evidence="7 8">
    <name type="scientific">Pristionchus entomophagus</name>
    <dbReference type="NCBI Taxonomy" id="358040"/>
    <lineage>
        <taxon>Eukaryota</taxon>
        <taxon>Metazoa</taxon>
        <taxon>Ecdysozoa</taxon>
        <taxon>Nematoda</taxon>
        <taxon>Chromadorea</taxon>
        <taxon>Rhabditida</taxon>
        <taxon>Rhabditina</taxon>
        <taxon>Diplogasteromorpha</taxon>
        <taxon>Diplogasteroidea</taxon>
        <taxon>Neodiplogasteridae</taxon>
        <taxon>Pristionchus</taxon>
    </lineage>
</organism>
<evidence type="ECO:0000256" key="1">
    <source>
        <dbReference type="ARBA" id="ARBA00004123"/>
    </source>
</evidence>
<dbReference type="InterPro" id="IPR057980">
    <property type="entry name" value="TPR_INTS8"/>
</dbReference>
<protein>
    <recommendedName>
        <fullName evidence="6">INTS8 TPR repeats domain-containing protein</fullName>
    </recommendedName>
</protein>
<dbReference type="AlphaFoldDB" id="A0AAV5U3C0"/>
<evidence type="ECO:0000256" key="4">
    <source>
        <dbReference type="ARBA" id="ARBA00022454"/>
    </source>
</evidence>
<comment type="similarity">
    <text evidence="3">Belongs to the Integrator subunit 8 family.</text>
</comment>
<dbReference type="InterPro" id="IPR038751">
    <property type="entry name" value="INTS8"/>
</dbReference>
<evidence type="ECO:0000256" key="5">
    <source>
        <dbReference type="ARBA" id="ARBA00023242"/>
    </source>
</evidence>
<dbReference type="PANTHER" id="PTHR13350:SF1">
    <property type="entry name" value="INTEGRATOR COMPLEX SUBUNIT 8"/>
    <property type="match status" value="1"/>
</dbReference>
<keyword evidence="8" id="KW-1185">Reference proteome</keyword>
<proteinExistence type="inferred from homology"/>
<dbReference type="Proteomes" id="UP001432027">
    <property type="component" value="Unassembled WGS sequence"/>
</dbReference>
<accession>A0AAV5U3C0</accession>
<gene>
    <name evidence="7" type="ORF">PENTCL1PPCAC_23181</name>
</gene>
<comment type="subcellular location">
    <subcellularLocation>
        <location evidence="2">Chromosome</location>
    </subcellularLocation>
    <subcellularLocation>
        <location evidence="1">Nucleus</location>
    </subcellularLocation>
</comment>
<evidence type="ECO:0000313" key="8">
    <source>
        <dbReference type="Proteomes" id="UP001432027"/>
    </source>
</evidence>
<dbReference type="GO" id="GO:0005694">
    <property type="term" value="C:chromosome"/>
    <property type="evidence" value="ECO:0007669"/>
    <property type="project" value="UniProtKB-SubCell"/>
</dbReference>
<name>A0AAV5U3C0_9BILA</name>
<feature type="domain" description="INTS8 TPR repeats" evidence="6">
    <location>
        <begin position="496"/>
        <end position="972"/>
    </location>
</feature>
<evidence type="ECO:0000256" key="2">
    <source>
        <dbReference type="ARBA" id="ARBA00004286"/>
    </source>
</evidence>
<evidence type="ECO:0000313" key="7">
    <source>
        <dbReference type="EMBL" id="GMT01007.1"/>
    </source>
</evidence>
<dbReference type="Pfam" id="PF25756">
    <property type="entry name" value="TPR_INTS8"/>
    <property type="match status" value="1"/>
</dbReference>